<feature type="binding site" evidence="2">
    <location>
        <position position="94"/>
    </location>
    <ligand>
        <name>Fe cation</name>
        <dbReference type="ChEBI" id="CHEBI:24875"/>
    </ligand>
</feature>
<dbReference type="CDD" id="cd00487">
    <property type="entry name" value="Pep_deformylase"/>
    <property type="match status" value="1"/>
</dbReference>
<dbReference type="PRINTS" id="PR01576">
    <property type="entry name" value="PDEFORMYLASE"/>
</dbReference>
<dbReference type="HAMAP" id="MF_00163">
    <property type="entry name" value="Pep_deformylase"/>
    <property type="match status" value="1"/>
</dbReference>
<dbReference type="NCBIfam" id="TIGR00079">
    <property type="entry name" value="pept_deformyl"/>
    <property type="match status" value="1"/>
</dbReference>
<evidence type="ECO:0000256" key="1">
    <source>
        <dbReference type="ARBA" id="ARBA00010759"/>
    </source>
</evidence>
<reference evidence="4" key="1">
    <citation type="journal article" date="2019" name="Int. J. Syst. Evol. Microbiol.">
        <title>The Global Catalogue of Microorganisms (GCM) 10K type strain sequencing project: providing services to taxonomists for standard genome sequencing and annotation.</title>
        <authorList>
            <consortium name="The Broad Institute Genomics Platform"/>
            <consortium name="The Broad Institute Genome Sequencing Center for Infectious Disease"/>
            <person name="Wu L."/>
            <person name="Ma J."/>
        </authorList>
    </citation>
    <scope>NUCLEOTIDE SEQUENCE [LARGE SCALE GENOMIC DNA]</scope>
    <source>
        <strain evidence="4">KACC 11588</strain>
    </source>
</reference>
<keyword evidence="2 3" id="KW-0378">Hydrolase</keyword>
<feature type="active site" evidence="2">
    <location>
        <position position="137"/>
    </location>
</feature>
<dbReference type="RefSeq" id="WP_209841598.1">
    <property type="nucleotide sequence ID" value="NZ_JAGGJP010000011.1"/>
</dbReference>
<dbReference type="SUPFAM" id="SSF56420">
    <property type="entry name" value="Peptide deformylase"/>
    <property type="match status" value="1"/>
</dbReference>
<dbReference type="PANTHER" id="PTHR10458">
    <property type="entry name" value="PEPTIDE DEFORMYLASE"/>
    <property type="match status" value="1"/>
</dbReference>
<dbReference type="InterPro" id="IPR023635">
    <property type="entry name" value="Peptide_deformylase"/>
</dbReference>
<keyword evidence="2" id="KW-0479">Metal-binding</keyword>
<keyword evidence="2" id="KW-0648">Protein biosynthesis</keyword>
<keyword evidence="2" id="KW-0408">Iron</keyword>
<comment type="function">
    <text evidence="2">Removes the formyl group from the N-terminal Met of newly synthesized proteins. Requires at least a dipeptide for an efficient rate of reaction. N-terminal L-methionine is a prerequisite for activity but the enzyme has broad specificity at other positions.</text>
</comment>
<evidence type="ECO:0000313" key="4">
    <source>
        <dbReference type="Proteomes" id="UP001596056"/>
    </source>
</evidence>
<organism evidence="3 4">
    <name type="scientific">Rubellimicrobium aerolatum</name>
    <dbReference type="NCBI Taxonomy" id="490979"/>
    <lineage>
        <taxon>Bacteria</taxon>
        <taxon>Pseudomonadati</taxon>
        <taxon>Pseudomonadota</taxon>
        <taxon>Alphaproteobacteria</taxon>
        <taxon>Rhodobacterales</taxon>
        <taxon>Roseobacteraceae</taxon>
        <taxon>Rubellimicrobium</taxon>
    </lineage>
</organism>
<accession>A0ABW0SD28</accession>
<comment type="cofactor">
    <cofactor evidence="2">
        <name>Fe(2+)</name>
        <dbReference type="ChEBI" id="CHEBI:29033"/>
    </cofactor>
    <text evidence="2">Binds 1 Fe(2+) ion.</text>
</comment>
<comment type="catalytic activity">
    <reaction evidence="2">
        <text>N-terminal N-formyl-L-methionyl-[peptide] + H2O = N-terminal L-methionyl-[peptide] + formate</text>
        <dbReference type="Rhea" id="RHEA:24420"/>
        <dbReference type="Rhea" id="RHEA-COMP:10639"/>
        <dbReference type="Rhea" id="RHEA-COMP:10640"/>
        <dbReference type="ChEBI" id="CHEBI:15377"/>
        <dbReference type="ChEBI" id="CHEBI:15740"/>
        <dbReference type="ChEBI" id="CHEBI:49298"/>
        <dbReference type="ChEBI" id="CHEBI:64731"/>
        <dbReference type="EC" id="3.5.1.88"/>
    </reaction>
</comment>
<comment type="similarity">
    <text evidence="1 2">Belongs to the polypeptide deformylase family.</text>
</comment>
<gene>
    <name evidence="2 3" type="primary">def</name>
    <name evidence="3" type="ORF">ACFPOC_10565</name>
</gene>
<dbReference type="NCBIfam" id="NF001159">
    <property type="entry name" value="PRK00150.1-3"/>
    <property type="match status" value="1"/>
</dbReference>
<feature type="binding site" evidence="2">
    <location>
        <position position="136"/>
    </location>
    <ligand>
        <name>Fe cation</name>
        <dbReference type="ChEBI" id="CHEBI:24875"/>
    </ligand>
</feature>
<dbReference type="PANTHER" id="PTHR10458:SF22">
    <property type="entry name" value="PEPTIDE DEFORMYLASE"/>
    <property type="match status" value="1"/>
</dbReference>
<dbReference type="EMBL" id="JBHSNA010000008">
    <property type="protein sequence ID" value="MFC5566851.1"/>
    <property type="molecule type" value="Genomic_DNA"/>
</dbReference>
<keyword evidence="4" id="KW-1185">Reference proteome</keyword>
<dbReference type="InterPro" id="IPR036821">
    <property type="entry name" value="Peptide_deformylase_sf"/>
</dbReference>
<dbReference type="Proteomes" id="UP001596056">
    <property type="component" value="Unassembled WGS sequence"/>
</dbReference>
<protein>
    <recommendedName>
        <fullName evidence="2">Peptide deformylase</fullName>
        <shortName evidence="2">PDF</shortName>
        <ecNumber evidence="2">3.5.1.88</ecNumber>
    </recommendedName>
    <alternativeName>
        <fullName evidence="2">Polypeptide deformylase</fullName>
    </alternativeName>
</protein>
<evidence type="ECO:0000313" key="3">
    <source>
        <dbReference type="EMBL" id="MFC5566851.1"/>
    </source>
</evidence>
<sequence>MSIRPIVLHPDPRLKAVAKPIVAIDDALRRLAQDMLETMYDAPGIGLAAPQVGQMIRLIVMDCAKDRETPRPLALVNPEVVWRSEEEIPHEEGCLSIPEHFAEVTRPAEVKVTWTDLDGTPRQERFTGLWAVCVQHEIDHLNGKLFIDYLGPIKRGVITRKMEKLKRDLARDKPAPKGPEAARL</sequence>
<dbReference type="PIRSF" id="PIRSF004749">
    <property type="entry name" value="Pep_def"/>
    <property type="match status" value="1"/>
</dbReference>
<name>A0ABW0SD28_9RHOB</name>
<feature type="binding site" evidence="2">
    <location>
        <position position="140"/>
    </location>
    <ligand>
        <name>Fe cation</name>
        <dbReference type="ChEBI" id="CHEBI:24875"/>
    </ligand>
</feature>
<dbReference type="GO" id="GO:0042586">
    <property type="term" value="F:peptide deformylase activity"/>
    <property type="evidence" value="ECO:0007669"/>
    <property type="project" value="UniProtKB-EC"/>
</dbReference>
<proteinExistence type="inferred from homology"/>
<comment type="caution">
    <text evidence="3">The sequence shown here is derived from an EMBL/GenBank/DDBJ whole genome shotgun (WGS) entry which is preliminary data.</text>
</comment>
<dbReference type="Pfam" id="PF01327">
    <property type="entry name" value="Pep_deformylase"/>
    <property type="match status" value="1"/>
</dbReference>
<dbReference type="Gene3D" id="3.90.45.10">
    <property type="entry name" value="Peptide deformylase"/>
    <property type="match status" value="1"/>
</dbReference>
<dbReference type="EC" id="3.5.1.88" evidence="2"/>
<evidence type="ECO:0000256" key="2">
    <source>
        <dbReference type="HAMAP-Rule" id="MF_00163"/>
    </source>
</evidence>